<evidence type="ECO:0000256" key="6">
    <source>
        <dbReference type="SAM" id="Phobius"/>
    </source>
</evidence>
<gene>
    <name evidence="9" type="ORF">MYCTH_2310816</name>
</gene>
<feature type="region of interest" description="Disordered" evidence="5">
    <location>
        <begin position="249"/>
        <end position="291"/>
    </location>
</feature>
<dbReference type="Pfam" id="PF11970">
    <property type="entry name" value="GPR_Gpa2_C"/>
    <property type="match status" value="1"/>
</dbReference>
<keyword evidence="3 6" id="KW-1133">Transmembrane helix</keyword>
<sequence>MTVPRWISLGMGLRYLLDETTSFETLSVVTRHHASTDGESRMIRTLLILSLTFASISVMSTLFALYWLILLLIKGDFVKSTVLLVYAIVSFARGNVRPSSAFCQVSGFALAVGIEASDVAVLLIALHSAMYILRPRSGLYPYRHFAYLAFYLFPIVAACLTFIAGNGYGDMGPYCYLRTDRRWARLALSWVPRYAICAAIVLIYLFIYFYIRRRMGDFGRRHSEATQPRFPSESAGAISMPRLRYNGLLPSSSCSRPTSTTDTISAVKDQLRPPSSIGPARSVSARTSAEAPRRGPVKWNWTVFAHDQLPESSRPSADDTYDPTSPNSPGHLLIPPSPAYSHRRNTIPSDHVLSGSYPGGSSSSSNNNNNNSNSNSRRVSLPPSLPQHTDDARAEVDVDTSDSSPMLPVPAASLPPPSSSRFTASITPADPDPGPAPDPDPIPSKQLNNKRTLRQLRALFVYPLAYIVVWLFPFVSHVMGYDDDSTRYRGQGTPHWLFVVSTISLGVQGAVDCTLFLLRETPWRHVSAGAKGGFWAALGRRWSWNLRRATWWCGRGWGWKGSSADGVGRTREEMLVDGRLARERREEEVAVERERRRGAAMGLEGPGGGVGRGRRRRRREWWDVYAERDGILDGNDGLDDTDDGEGQVEVPQEIG</sequence>
<feature type="domain" description="Glucose receptor Git3-like N-terminal" evidence="7">
    <location>
        <begin position="45"/>
        <end position="217"/>
    </location>
</feature>
<reference evidence="9 10" key="1">
    <citation type="journal article" date="2011" name="Nat. Biotechnol.">
        <title>Comparative genomic analysis of the thermophilic biomass-degrading fungi Myceliophthora thermophila and Thielavia terrestris.</title>
        <authorList>
            <person name="Berka R.M."/>
            <person name="Grigoriev I.V."/>
            <person name="Otillar R."/>
            <person name="Salamov A."/>
            <person name="Grimwood J."/>
            <person name="Reid I."/>
            <person name="Ishmael N."/>
            <person name="John T."/>
            <person name="Darmond C."/>
            <person name="Moisan M.-C."/>
            <person name="Henrissat B."/>
            <person name="Coutinho P.M."/>
            <person name="Lombard V."/>
            <person name="Natvig D.O."/>
            <person name="Lindquist E."/>
            <person name="Schmutz J."/>
            <person name="Lucas S."/>
            <person name="Harris P."/>
            <person name="Powlowski J."/>
            <person name="Bellemare A."/>
            <person name="Taylor D."/>
            <person name="Butler G."/>
            <person name="de Vries R.P."/>
            <person name="Allijn I.E."/>
            <person name="van den Brink J."/>
            <person name="Ushinsky S."/>
            <person name="Storms R."/>
            <person name="Powell A.J."/>
            <person name="Paulsen I.T."/>
            <person name="Elbourne L.D.H."/>
            <person name="Baker S.E."/>
            <person name="Magnuson J."/>
            <person name="LaBoissiere S."/>
            <person name="Clutterbuck A.J."/>
            <person name="Martinez D."/>
            <person name="Wogulis M."/>
            <person name="de Leon A.L."/>
            <person name="Rey M.W."/>
            <person name="Tsang A."/>
        </authorList>
    </citation>
    <scope>NUCLEOTIDE SEQUENCE [LARGE SCALE GENOMIC DNA]</scope>
    <source>
        <strain evidence="10">ATCC 42464 / BCRC 31852 / DSM 1799</strain>
    </source>
</reference>
<dbReference type="KEGG" id="mtm:MYCTH_2310816"/>
<dbReference type="SUPFAM" id="SSF81321">
    <property type="entry name" value="Family A G protein-coupled receptor-like"/>
    <property type="match status" value="1"/>
</dbReference>
<feature type="compositionally biased region" description="Pro residues" evidence="5">
    <location>
        <begin position="430"/>
        <end position="442"/>
    </location>
</feature>
<dbReference type="VEuPathDB" id="FungiDB:MYCTH_2310816"/>
<keyword evidence="4 6" id="KW-0472">Membrane</keyword>
<dbReference type="InterPro" id="IPR023041">
    <property type="entry name" value="Glucose_rcpt_Git3-like_N"/>
</dbReference>
<feature type="transmembrane region" description="Helical" evidence="6">
    <location>
        <begin position="145"/>
        <end position="164"/>
    </location>
</feature>
<keyword evidence="10" id="KW-1185">Reference proteome</keyword>
<proteinExistence type="predicted"/>
<dbReference type="GeneID" id="11514498"/>
<protein>
    <recommendedName>
        <fullName evidence="11">G-protein coupled receptors family 2 profile 2 domain-containing protein</fullName>
    </recommendedName>
</protein>
<keyword evidence="2 6" id="KW-0812">Transmembrane</keyword>
<dbReference type="HOGENOM" id="CLU_017709_1_1_1"/>
<dbReference type="PANTHER" id="PTHR23112">
    <property type="entry name" value="G PROTEIN-COUPLED RECEPTOR 157-RELATED"/>
    <property type="match status" value="1"/>
</dbReference>
<feature type="transmembrane region" description="Helical" evidence="6">
    <location>
        <begin position="456"/>
        <end position="475"/>
    </location>
</feature>
<dbReference type="STRING" id="573729.G2QM58"/>
<evidence type="ECO:0000259" key="7">
    <source>
        <dbReference type="Pfam" id="PF11710"/>
    </source>
</evidence>
<dbReference type="GO" id="GO:0007189">
    <property type="term" value="P:adenylate cyclase-activating G protein-coupled receptor signaling pathway"/>
    <property type="evidence" value="ECO:0007669"/>
    <property type="project" value="TreeGrafter"/>
</dbReference>
<dbReference type="Pfam" id="PF11710">
    <property type="entry name" value="Git3"/>
    <property type="match status" value="1"/>
</dbReference>
<evidence type="ECO:0000313" key="10">
    <source>
        <dbReference type="Proteomes" id="UP000007322"/>
    </source>
</evidence>
<feature type="region of interest" description="Disordered" evidence="5">
    <location>
        <begin position="309"/>
        <end position="448"/>
    </location>
</feature>
<evidence type="ECO:0000313" key="9">
    <source>
        <dbReference type="EMBL" id="AEO61038.1"/>
    </source>
</evidence>
<dbReference type="RefSeq" id="XP_003666283.1">
    <property type="nucleotide sequence ID" value="XM_003666235.1"/>
</dbReference>
<evidence type="ECO:0000256" key="5">
    <source>
        <dbReference type="SAM" id="MobiDB-lite"/>
    </source>
</evidence>
<dbReference type="Proteomes" id="UP000007322">
    <property type="component" value="Chromosome 6"/>
</dbReference>
<evidence type="ECO:0000256" key="2">
    <source>
        <dbReference type="ARBA" id="ARBA00022692"/>
    </source>
</evidence>
<dbReference type="PANTHER" id="PTHR23112:SF37">
    <property type="entry name" value="G PROTEIN-COUPLED RECEPTOR GPR1"/>
    <property type="match status" value="1"/>
</dbReference>
<evidence type="ECO:0000259" key="8">
    <source>
        <dbReference type="Pfam" id="PF11970"/>
    </source>
</evidence>
<feature type="domain" description="G protein-coupled receptor GPR1/2/3 C-terminal" evidence="8">
    <location>
        <begin position="449"/>
        <end position="525"/>
    </location>
</feature>
<feature type="transmembrane region" description="Helical" evidence="6">
    <location>
        <begin position="495"/>
        <end position="518"/>
    </location>
</feature>
<evidence type="ECO:0000256" key="4">
    <source>
        <dbReference type="ARBA" id="ARBA00023136"/>
    </source>
</evidence>
<feature type="region of interest" description="Disordered" evidence="5">
    <location>
        <begin position="630"/>
        <end position="655"/>
    </location>
</feature>
<evidence type="ECO:0008006" key="11">
    <source>
        <dbReference type="Google" id="ProtNLM"/>
    </source>
</evidence>
<dbReference type="GO" id="GO:0004930">
    <property type="term" value="F:G protein-coupled receptor activity"/>
    <property type="evidence" value="ECO:0007669"/>
    <property type="project" value="TreeGrafter"/>
</dbReference>
<dbReference type="GO" id="GO:0005886">
    <property type="term" value="C:plasma membrane"/>
    <property type="evidence" value="ECO:0007669"/>
    <property type="project" value="TreeGrafter"/>
</dbReference>
<dbReference type="eggNOG" id="ENOG502QU8E">
    <property type="taxonomic scope" value="Eukaryota"/>
</dbReference>
<feature type="compositionally biased region" description="Acidic residues" evidence="5">
    <location>
        <begin position="636"/>
        <end position="646"/>
    </location>
</feature>
<comment type="subcellular location">
    <subcellularLocation>
        <location evidence="1">Membrane</location>
        <topology evidence="1">Multi-pass membrane protein</topology>
    </subcellularLocation>
</comment>
<dbReference type="InParanoid" id="G2QM58"/>
<accession>G2QM58</accession>
<feature type="transmembrane region" description="Helical" evidence="6">
    <location>
        <begin position="108"/>
        <end position="133"/>
    </location>
</feature>
<organism evidence="9 10">
    <name type="scientific">Thermothelomyces thermophilus (strain ATCC 42464 / BCRC 31852 / DSM 1799)</name>
    <name type="common">Sporotrichum thermophile</name>
    <dbReference type="NCBI Taxonomy" id="573729"/>
    <lineage>
        <taxon>Eukaryota</taxon>
        <taxon>Fungi</taxon>
        <taxon>Dikarya</taxon>
        <taxon>Ascomycota</taxon>
        <taxon>Pezizomycotina</taxon>
        <taxon>Sordariomycetes</taxon>
        <taxon>Sordariomycetidae</taxon>
        <taxon>Sordariales</taxon>
        <taxon>Chaetomiaceae</taxon>
        <taxon>Thermothelomyces</taxon>
    </lineage>
</organism>
<dbReference type="OrthoDB" id="5368598at2759"/>
<feature type="transmembrane region" description="Helical" evidence="6">
    <location>
        <begin position="46"/>
        <end position="70"/>
    </location>
</feature>
<evidence type="ECO:0000256" key="3">
    <source>
        <dbReference type="ARBA" id="ARBA00022989"/>
    </source>
</evidence>
<feature type="compositionally biased region" description="Low complexity" evidence="5">
    <location>
        <begin position="251"/>
        <end position="263"/>
    </location>
</feature>
<dbReference type="AlphaFoldDB" id="G2QM58"/>
<feature type="compositionally biased region" description="Low complexity" evidence="5">
    <location>
        <begin position="361"/>
        <end position="376"/>
    </location>
</feature>
<dbReference type="FunCoup" id="G2QM58">
    <property type="interactions" value="110"/>
</dbReference>
<evidence type="ECO:0000256" key="1">
    <source>
        <dbReference type="ARBA" id="ARBA00004141"/>
    </source>
</evidence>
<dbReference type="OMA" id="FWFFRMR"/>
<dbReference type="InterPro" id="IPR022596">
    <property type="entry name" value="GPR1/2/3_C"/>
</dbReference>
<name>G2QM58_THET4</name>
<feature type="compositionally biased region" description="Low complexity" evidence="5">
    <location>
        <begin position="403"/>
        <end position="412"/>
    </location>
</feature>
<dbReference type="EMBL" id="CP003007">
    <property type="protein sequence ID" value="AEO61038.1"/>
    <property type="molecule type" value="Genomic_DNA"/>
</dbReference>
<feature type="transmembrane region" description="Helical" evidence="6">
    <location>
        <begin position="191"/>
        <end position="211"/>
    </location>
</feature>
<dbReference type="Gene3D" id="1.20.1070.10">
    <property type="entry name" value="Rhodopsin 7-helix transmembrane proteins"/>
    <property type="match status" value="1"/>
</dbReference>